<dbReference type="SMART" id="SM00990">
    <property type="entry name" value="VRR_NUC"/>
    <property type="match status" value="1"/>
</dbReference>
<reference evidence="6" key="1">
    <citation type="journal article" date="2019" name="Int. J. Syst. Evol. Microbiol.">
        <title>The Global Catalogue of Microorganisms (GCM) 10K type strain sequencing project: providing services to taxonomists for standard genome sequencing and annotation.</title>
        <authorList>
            <consortium name="The Broad Institute Genomics Platform"/>
            <consortium name="The Broad Institute Genome Sequencing Center for Infectious Disease"/>
            <person name="Wu L."/>
            <person name="Ma J."/>
        </authorList>
    </citation>
    <scope>NUCLEOTIDE SEQUENCE [LARGE SCALE GENOMIC DNA]</scope>
    <source>
        <strain evidence="6">CCM 7941</strain>
    </source>
</reference>
<organism evidence="5 6">
    <name type="scientific">Camelimonas abortus</name>
    <dbReference type="NCBI Taxonomy" id="1017184"/>
    <lineage>
        <taxon>Bacteria</taxon>
        <taxon>Pseudomonadati</taxon>
        <taxon>Pseudomonadota</taxon>
        <taxon>Alphaproteobacteria</taxon>
        <taxon>Hyphomicrobiales</taxon>
        <taxon>Chelatococcaceae</taxon>
        <taxon>Camelimonas</taxon>
    </lineage>
</organism>
<protein>
    <recommendedName>
        <fullName evidence="4">VRR-NUC domain-containing protein</fullName>
    </recommendedName>
</protein>
<evidence type="ECO:0000259" key="4">
    <source>
        <dbReference type="SMART" id="SM00990"/>
    </source>
</evidence>
<dbReference type="EMBL" id="JBHRUV010000098">
    <property type="protein sequence ID" value="MFC3267259.1"/>
    <property type="molecule type" value="Genomic_DNA"/>
</dbReference>
<dbReference type="Gene3D" id="3.40.1350.10">
    <property type="match status" value="1"/>
</dbReference>
<name>A0ABV7LI17_9HYPH</name>
<gene>
    <name evidence="5" type="ORF">ACFOEX_13000</name>
</gene>
<dbReference type="InterPro" id="IPR011856">
    <property type="entry name" value="tRNA_endonuc-like_dom_sf"/>
</dbReference>
<keyword evidence="2" id="KW-0540">Nuclease</keyword>
<proteinExistence type="predicted"/>
<sequence length="131" mass="14109">MIIAKPQRRKRVQRELGPHKAIAAFLDCALPEEYRYTHVPNGGARDARTGAMLKAMGVKAGVPDMVVFGPGSWCGLLEIKPANGGALSPSQKAWAEWAGQNSVCYAVVRSVGDVQVALNDWRIPLRAEVAA</sequence>
<evidence type="ECO:0000313" key="5">
    <source>
        <dbReference type="EMBL" id="MFC3267259.1"/>
    </source>
</evidence>
<dbReference type="RefSeq" id="WP_376829170.1">
    <property type="nucleotide sequence ID" value="NZ_JBHLWR010000005.1"/>
</dbReference>
<evidence type="ECO:0000313" key="6">
    <source>
        <dbReference type="Proteomes" id="UP001595536"/>
    </source>
</evidence>
<dbReference type="Proteomes" id="UP001595536">
    <property type="component" value="Unassembled WGS sequence"/>
</dbReference>
<accession>A0ABV7LI17</accession>
<evidence type="ECO:0000256" key="1">
    <source>
        <dbReference type="ARBA" id="ARBA00001946"/>
    </source>
</evidence>
<evidence type="ECO:0000256" key="2">
    <source>
        <dbReference type="ARBA" id="ARBA00022722"/>
    </source>
</evidence>
<comment type="caution">
    <text evidence="5">The sequence shown here is derived from an EMBL/GenBank/DDBJ whole genome shotgun (WGS) entry which is preliminary data.</text>
</comment>
<keyword evidence="3" id="KW-0378">Hydrolase</keyword>
<keyword evidence="6" id="KW-1185">Reference proteome</keyword>
<comment type="cofactor">
    <cofactor evidence="1">
        <name>Mg(2+)</name>
        <dbReference type="ChEBI" id="CHEBI:18420"/>
    </cofactor>
</comment>
<evidence type="ECO:0000256" key="3">
    <source>
        <dbReference type="ARBA" id="ARBA00022801"/>
    </source>
</evidence>
<dbReference type="InterPro" id="IPR014883">
    <property type="entry name" value="VRR_NUC"/>
</dbReference>
<feature type="domain" description="VRR-NUC" evidence="4">
    <location>
        <begin position="31"/>
        <end position="112"/>
    </location>
</feature>